<keyword evidence="5" id="KW-1185">Reference proteome</keyword>
<feature type="signal peptide" evidence="3">
    <location>
        <begin position="1"/>
        <end position="30"/>
    </location>
</feature>
<feature type="compositionally biased region" description="Gly residues" evidence="1">
    <location>
        <begin position="516"/>
        <end position="533"/>
    </location>
</feature>
<keyword evidence="2" id="KW-1133">Transmembrane helix</keyword>
<dbReference type="EMBL" id="CAJVPQ010000764">
    <property type="protein sequence ID" value="CAG8508537.1"/>
    <property type="molecule type" value="Genomic_DNA"/>
</dbReference>
<reference evidence="4" key="1">
    <citation type="submission" date="2021-06" db="EMBL/GenBank/DDBJ databases">
        <authorList>
            <person name="Kallberg Y."/>
            <person name="Tangrot J."/>
            <person name="Rosling A."/>
        </authorList>
    </citation>
    <scope>NUCLEOTIDE SEQUENCE</scope>
    <source>
        <strain evidence="4">UK204</strain>
    </source>
</reference>
<feature type="chain" id="PRO_5040227868" evidence="3">
    <location>
        <begin position="31"/>
        <end position="544"/>
    </location>
</feature>
<evidence type="ECO:0000313" key="4">
    <source>
        <dbReference type="EMBL" id="CAG8508537.1"/>
    </source>
</evidence>
<keyword evidence="2" id="KW-0812">Transmembrane</keyword>
<organism evidence="4 5">
    <name type="scientific">Funneliformis caledonium</name>
    <dbReference type="NCBI Taxonomy" id="1117310"/>
    <lineage>
        <taxon>Eukaryota</taxon>
        <taxon>Fungi</taxon>
        <taxon>Fungi incertae sedis</taxon>
        <taxon>Mucoromycota</taxon>
        <taxon>Glomeromycotina</taxon>
        <taxon>Glomeromycetes</taxon>
        <taxon>Glomerales</taxon>
        <taxon>Glomeraceae</taxon>
        <taxon>Funneliformis</taxon>
    </lineage>
</organism>
<feature type="transmembrane region" description="Helical" evidence="2">
    <location>
        <begin position="411"/>
        <end position="433"/>
    </location>
</feature>
<feature type="compositionally biased region" description="Pro residues" evidence="1">
    <location>
        <begin position="487"/>
        <end position="500"/>
    </location>
</feature>
<evidence type="ECO:0000256" key="1">
    <source>
        <dbReference type="SAM" id="MobiDB-lite"/>
    </source>
</evidence>
<dbReference type="Proteomes" id="UP000789570">
    <property type="component" value="Unassembled WGS sequence"/>
</dbReference>
<evidence type="ECO:0000256" key="3">
    <source>
        <dbReference type="SAM" id="SignalP"/>
    </source>
</evidence>
<keyword evidence="3" id="KW-0732">Signal</keyword>
<evidence type="ECO:0000256" key="2">
    <source>
        <dbReference type="SAM" id="Phobius"/>
    </source>
</evidence>
<keyword evidence="2" id="KW-0472">Membrane</keyword>
<evidence type="ECO:0000313" key="5">
    <source>
        <dbReference type="Proteomes" id="UP000789570"/>
    </source>
</evidence>
<name>A0A9N8ZV84_9GLOM</name>
<gene>
    <name evidence="4" type="ORF">FCALED_LOCUS4074</name>
</gene>
<accession>A0A9N8ZV84</accession>
<dbReference type="OrthoDB" id="2423770at2759"/>
<sequence length="544" mass="60794">MYTFRKLSASLIVTLMLILLSDELIRLSFAQTGDINCQDSSPDNPCNKVDKLLEPCNETLTRPDSDDDEFMYWVDEPHEAKCWCNKKFYDLISSCMTCLSLPPNVETMIRPLEDYKNDCKAQNVEFIDQHSLIVLLASLLFCLFAFKKNKKKSRAYEKLKTDFYSYPKNRGRGIEIGTRNVVNENDEKLYSPAAPMPPPLAHQPQQGEVQQLQDQNNPFVNTGTYGPQEYYVEASQSQVQAPRQSYEYSDNVNFVYILIAQEPEDTPSPTVNEITITSTESKPTHVSHKENKEDKETTIKSCTAPDSACRNVNDTLRLCNGVMVTPDKYIEKDIHNGTYQPDSFSLARCMCNQPYYNMLEACVECFVNTTGKEFEVAPLEQYENRCKSFGVTYTQETPPPPTTGIPSKVKLILSIGLFVVSFGLLGMLLYKLYKRKKRRESERAFAEKLSADLVASSNRGRLSTGDTLTKTYPAPSSTPTHHRTPPRNTPPSSGGPPPPSSNISLPSPQPYYPPGSQGGGQGGGQSGQSGQSGGQSDSYFNNSF</sequence>
<dbReference type="AlphaFoldDB" id="A0A9N8ZV84"/>
<proteinExistence type="predicted"/>
<feature type="region of interest" description="Disordered" evidence="1">
    <location>
        <begin position="457"/>
        <end position="544"/>
    </location>
</feature>
<feature type="compositionally biased region" description="Polar residues" evidence="1">
    <location>
        <begin position="457"/>
        <end position="470"/>
    </location>
</feature>
<protein>
    <submittedName>
        <fullName evidence="4">8329_t:CDS:1</fullName>
    </submittedName>
</protein>
<comment type="caution">
    <text evidence="4">The sequence shown here is derived from an EMBL/GenBank/DDBJ whole genome shotgun (WGS) entry which is preliminary data.</text>
</comment>